<reference evidence="2 3" key="1">
    <citation type="submission" date="2017-06" db="EMBL/GenBank/DDBJ databases">
        <title>Updating the genomic taxonomy and epidemiology of Campylobacter hyointestinalis; discovery in New Zealand farmed ruminants.</title>
        <authorList>
            <person name="Wilkinson D.A."/>
            <person name="Fayaz A."/>
            <person name="Biggs P.J."/>
            <person name="Midwinter A.C."/>
        </authorList>
    </citation>
    <scope>NUCLEOTIDE SEQUENCE [LARGE SCALE GENOMIC DNA]</scope>
    <source>
        <strain evidence="2 3">S1614a</strain>
    </source>
</reference>
<proteinExistence type="predicted"/>
<gene>
    <name evidence="2" type="ORF">CDQ78_08840</name>
</gene>
<name>A0A855N4J2_CAMHY</name>
<dbReference type="AlphaFoldDB" id="A0A855N4J2"/>
<organism evidence="2 3">
    <name type="scientific">Campylobacter hyointestinalis subsp. hyointestinalis</name>
    <dbReference type="NCBI Taxonomy" id="91352"/>
    <lineage>
        <taxon>Bacteria</taxon>
        <taxon>Pseudomonadati</taxon>
        <taxon>Campylobacterota</taxon>
        <taxon>Epsilonproteobacteria</taxon>
        <taxon>Campylobacterales</taxon>
        <taxon>Campylobacteraceae</taxon>
        <taxon>Campylobacter</taxon>
    </lineage>
</organism>
<evidence type="ECO:0000313" key="2">
    <source>
        <dbReference type="EMBL" id="PPB70411.1"/>
    </source>
</evidence>
<sequence length="168" mass="18668">MADEVLNLDTTKLIEDYKQIENAIVDDSSIFAKTLKYLEDSFNDKTLAPKDKISIQANLMSAMTINLTARALDTALNMQQVRSQIDLSNAEIDFNKARTKLVEAQTETEKEKKNAVIREVTSYDDQLNIKEAEIITNAVFGYASGGVSVPSDLMTKMLNAIDKITPNS</sequence>
<dbReference type="RefSeq" id="WP_104064665.1">
    <property type="nucleotide sequence ID" value="NZ_NIQH01000012.1"/>
</dbReference>
<evidence type="ECO:0000313" key="3">
    <source>
        <dbReference type="Proteomes" id="UP000239685"/>
    </source>
</evidence>
<comment type="caution">
    <text evidence="2">The sequence shown here is derived from an EMBL/GenBank/DDBJ whole genome shotgun (WGS) entry which is preliminary data.</text>
</comment>
<evidence type="ECO:0000256" key="1">
    <source>
        <dbReference type="SAM" id="Coils"/>
    </source>
</evidence>
<keyword evidence="1" id="KW-0175">Coiled coil</keyword>
<dbReference type="EMBL" id="NIQP01000012">
    <property type="protein sequence ID" value="PPB70411.1"/>
    <property type="molecule type" value="Genomic_DNA"/>
</dbReference>
<accession>A0A855N4J2</accession>
<feature type="coiled-coil region" evidence="1">
    <location>
        <begin position="87"/>
        <end position="114"/>
    </location>
</feature>
<dbReference type="Proteomes" id="UP000239685">
    <property type="component" value="Unassembled WGS sequence"/>
</dbReference>
<protein>
    <submittedName>
        <fullName evidence="2">Uncharacterized protein</fullName>
    </submittedName>
</protein>